<organism evidence="3 4">
    <name type="scientific">Devosia pacifica</name>
    <dbReference type="NCBI Taxonomy" id="1335967"/>
    <lineage>
        <taxon>Bacteria</taxon>
        <taxon>Pseudomonadati</taxon>
        <taxon>Pseudomonadota</taxon>
        <taxon>Alphaproteobacteria</taxon>
        <taxon>Hyphomicrobiales</taxon>
        <taxon>Devosiaceae</taxon>
        <taxon>Devosia</taxon>
    </lineage>
</organism>
<dbReference type="InterPro" id="IPR027275">
    <property type="entry name" value="PRC-brl_dom"/>
</dbReference>
<dbReference type="Gene3D" id="2.30.30.240">
    <property type="entry name" value="PRC-barrel domain"/>
    <property type="match status" value="1"/>
</dbReference>
<proteinExistence type="predicted"/>
<dbReference type="RefSeq" id="WP_189425331.1">
    <property type="nucleotide sequence ID" value="NZ_BMZE01000002.1"/>
</dbReference>
<gene>
    <name evidence="3" type="ORF">GCM10007989_17750</name>
</gene>
<keyword evidence="4" id="KW-1185">Reference proteome</keyword>
<evidence type="ECO:0000256" key="1">
    <source>
        <dbReference type="SAM" id="SignalP"/>
    </source>
</evidence>
<reference evidence="3" key="2">
    <citation type="submission" date="2020-09" db="EMBL/GenBank/DDBJ databases">
        <authorList>
            <person name="Sun Q."/>
            <person name="Kim S."/>
        </authorList>
    </citation>
    <scope>NUCLEOTIDE SEQUENCE</scope>
    <source>
        <strain evidence="3">KCTC 32437</strain>
    </source>
</reference>
<keyword evidence="1" id="KW-0732">Signal</keyword>
<evidence type="ECO:0000259" key="2">
    <source>
        <dbReference type="Pfam" id="PF05239"/>
    </source>
</evidence>
<protein>
    <recommendedName>
        <fullName evidence="2">PRC-barrel domain-containing protein</fullName>
    </recommendedName>
</protein>
<sequence>MKRFTMIAAVVALGAAPVAAQDTMATNDEMQVGATDWSQLIRTRDITGGPVYTTNEAYDEGSWGMDGDTSWGWSGYDGVGPDWNEIGEIEDLVLDQSGQLTGIVAEVGGFLDIGDKHVYLEVGDVDLVPVDGGENYVFITRFSEEQLEERESVDEGWWQ</sequence>
<dbReference type="InterPro" id="IPR011033">
    <property type="entry name" value="PRC_barrel-like_sf"/>
</dbReference>
<dbReference type="Proteomes" id="UP000646579">
    <property type="component" value="Unassembled WGS sequence"/>
</dbReference>
<feature type="signal peptide" evidence="1">
    <location>
        <begin position="1"/>
        <end position="20"/>
    </location>
</feature>
<evidence type="ECO:0000313" key="4">
    <source>
        <dbReference type="Proteomes" id="UP000646579"/>
    </source>
</evidence>
<name>A0A918S366_9HYPH</name>
<feature type="domain" description="PRC-barrel" evidence="2">
    <location>
        <begin position="84"/>
        <end position="141"/>
    </location>
</feature>
<reference evidence="3" key="1">
    <citation type="journal article" date="2014" name="Int. J. Syst. Evol. Microbiol.">
        <title>Complete genome sequence of Corynebacterium casei LMG S-19264T (=DSM 44701T), isolated from a smear-ripened cheese.</title>
        <authorList>
            <consortium name="US DOE Joint Genome Institute (JGI-PGF)"/>
            <person name="Walter F."/>
            <person name="Albersmeier A."/>
            <person name="Kalinowski J."/>
            <person name="Ruckert C."/>
        </authorList>
    </citation>
    <scope>NUCLEOTIDE SEQUENCE</scope>
    <source>
        <strain evidence="3">KCTC 32437</strain>
    </source>
</reference>
<comment type="caution">
    <text evidence="3">The sequence shown here is derived from an EMBL/GenBank/DDBJ whole genome shotgun (WGS) entry which is preliminary data.</text>
</comment>
<dbReference type="AlphaFoldDB" id="A0A918S366"/>
<accession>A0A918S366</accession>
<dbReference type="SUPFAM" id="SSF50346">
    <property type="entry name" value="PRC-barrel domain"/>
    <property type="match status" value="1"/>
</dbReference>
<dbReference type="EMBL" id="BMZE01000002">
    <property type="protein sequence ID" value="GHA22765.1"/>
    <property type="molecule type" value="Genomic_DNA"/>
</dbReference>
<feature type="chain" id="PRO_5038031401" description="PRC-barrel domain-containing protein" evidence="1">
    <location>
        <begin position="21"/>
        <end position="159"/>
    </location>
</feature>
<dbReference type="Pfam" id="PF05239">
    <property type="entry name" value="PRC"/>
    <property type="match status" value="1"/>
</dbReference>
<evidence type="ECO:0000313" key="3">
    <source>
        <dbReference type="EMBL" id="GHA22765.1"/>
    </source>
</evidence>